<evidence type="ECO:0000313" key="3">
    <source>
        <dbReference type="Proteomes" id="UP000249794"/>
    </source>
</evidence>
<reference evidence="2 3" key="2">
    <citation type="submission" date="2018-06" db="EMBL/GenBank/DDBJ databases">
        <title>Metagenomic assembly of (sub)arctic Cyanobacteria and their associated microbiome from non-axenic cultures.</title>
        <authorList>
            <person name="Baurain D."/>
        </authorList>
    </citation>
    <scope>NUCLEOTIDE SEQUENCE [LARGE SCALE GENOMIC DNA]</scope>
    <source>
        <strain evidence="2">ULC027bin1</strain>
    </source>
</reference>
<organism evidence="2 3">
    <name type="scientific">Phormidesmis priestleyi</name>
    <dbReference type="NCBI Taxonomy" id="268141"/>
    <lineage>
        <taxon>Bacteria</taxon>
        <taxon>Bacillati</taxon>
        <taxon>Cyanobacteriota</taxon>
        <taxon>Cyanophyceae</taxon>
        <taxon>Leptolyngbyales</taxon>
        <taxon>Leptolyngbyaceae</taxon>
        <taxon>Phormidesmis</taxon>
    </lineage>
</organism>
<dbReference type="AlphaFoldDB" id="A0A2W4XFM0"/>
<gene>
    <name evidence="2" type="ORF">DCF15_09915</name>
</gene>
<feature type="compositionally biased region" description="Acidic residues" evidence="1">
    <location>
        <begin position="47"/>
        <end position="57"/>
    </location>
</feature>
<proteinExistence type="predicted"/>
<accession>A0A2W4XFM0</accession>
<name>A0A2W4XFM0_9CYAN</name>
<reference evidence="3" key="1">
    <citation type="submission" date="2018-04" db="EMBL/GenBank/DDBJ databases">
        <authorList>
            <person name="Cornet L."/>
        </authorList>
    </citation>
    <scope>NUCLEOTIDE SEQUENCE [LARGE SCALE GENOMIC DNA]</scope>
</reference>
<dbReference type="EMBL" id="QBMP01000087">
    <property type="protein sequence ID" value="PZO55744.1"/>
    <property type="molecule type" value="Genomic_DNA"/>
</dbReference>
<protein>
    <recommendedName>
        <fullName evidence="4">DUF3134 domain-containing protein</fullName>
    </recommendedName>
</protein>
<evidence type="ECO:0008006" key="4">
    <source>
        <dbReference type="Google" id="ProtNLM"/>
    </source>
</evidence>
<sequence>MSTYNPSVRQIPRENPADIIPLQRDTSILNWLEGTGRLIPREPIDSVGDEPEPEELADLMGNEDKDDDVEDDEMSLDDDD</sequence>
<feature type="region of interest" description="Disordered" evidence="1">
    <location>
        <begin position="39"/>
        <end position="80"/>
    </location>
</feature>
<dbReference type="Pfam" id="PF11332">
    <property type="entry name" value="DUF3134"/>
    <property type="match status" value="1"/>
</dbReference>
<dbReference type="InterPro" id="IPR021481">
    <property type="entry name" value="DUF3134"/>
</dbReference>
<feature type="compositionally biased region" description="Acidic residues" evidence="1">
    <location>
        <begin position="64"/>
        <end position="80"/>
    </location>
</feature>
<evidence type="ECO:0000313" key="2">
    <source>
        <dbReference type="EMBL" id="PZO55744.1"/>
    </source>
</evidence>
<dbReference type="Proteomes" id="UP000249794">
    <property type="component" value="Unassembled WGS sequence"/>
</dbReference>
<evidence type="ECO:0000256" key="1">
    <source>
        <dbReference type="SAM" id="MobiDB-lite"/>
    </source>
</evidence>
<comment type="caution">
    <text evidence="2">The sequence shown here is derived from an EMBL/GenBank/DDBJ whole genome shotgun (WGS) entry which is preliminary data.</text>
</comment>